<dbReference type="Proteomes" id="UP000673552">
    <property type="component" value="Unassembled WGS sequence"/>
</dbReference>
<comment type="caution">
    <text evidence="5">The sequence shown here is derived from an EMBL/GenBank/DDBJ whole genome shotgun (WGS) entry which is preliminary data.</text>
</comment>
<dbReference type="RefSeq" id="XP_067180108.1">
    <property type="nucleotide sequence ID" value="XM_067322335.1"/>
</dbReference>
<dbReference type="KEGG" id="lmat:92514847"/>
<keyword evidence="3" id="KW-0472">Membrane</keyword>
<dbReference type="GO" id="GO:0008194">
    <property type="term" value="F:UDP-glycosyltransferase activity"/>
    <property type="evidence" value="ECO:0007669"/>
    <property type="project" value="InterPro"/>
</dbReference>
<accession>A0A836KUI8</accession>
<dbReference type="Pfam" id="PF00201">
    <property type="entry name" value="UDPGT"/>
    <property type="match status" value="1"/>
</dbReference>
<organism evidence="5 6">
    <name type="scientific">Leishmania martiniquensis</name>
    <dbReference type="NCBI Taxonomy" id="1580590"/>
    <lineage>
        <taxon>Eukaryota</taxon>
        <taxon>Discoba</taxon>
        <taxon>Euglenozoa</taxon>
        <taxon>Kinetoplastea</taxon>
        <taxon>Metakinetoplastina</taxon>
        <taxon>Trypanosomatida</taxon>
        <taxon>Trypanosomatidae</taxon>
        <taxon>Leishmaniinae</taxon>
        <taxon>Leishmania</taxon>
    </lineage>
</organism>
<dbReference type="AlphaFoldDB" id="A0A836KUI8"/>
<name>A0A836KUI8_9TRYP</name>
<evidence type="ECO:0000256" key="3">
    <source>
        <dbReference type="SAM" id="Phobius"/>
    </source>
</evidence>
<gene>
    <name evidence="5" type="ORF">LSCM1_04847</name>
</gene>
<evidence type="ECO:0000256" key="4">
    <source>
        <dbReference type="SAM" id="SignalP"/>
    </source>
</evidence>
<dbReference type="GeneID" id="92514847"/>
<keyword evidence="3" id="KW-0812">Transmembrane</keyword>
<dbReference type="OrthoDB" id="5835829at2759"/>
<dbReference type="PANTHER" id="PTHR48043">
    <property type="entry name" value="EG:EG0003.4 PROTEIN-RELATED"/>
    <property type="match status" value="1"/>
</dbReference>
<dbReference type="CDD" id="cd03784">
    <property type="entry name" value="GT1_Gtf-like"/>
    <property type="match status" value="1"/>
</dbReference>
<feature type="transmembrane region" description="Helical" evidence="3">
    <location>
        <begin position="561"/>
        <end position="579"/>
    </location>
</feature>
<protein>
    <recommendedName>
        <fullName evidence="7">UDP-glucoronosyl and UDP-glucosyl transferase</fullName>
    </recommendedName>
</protein>
<dbReference type="EMBL" id="JAFEUZ010000014">
    <property type="protein sequence ID" value="KAG5483305.1"/>
    <property type="molecule type" value="Genomic_DNA"/>
</dbReference>
<feature type="chain" id="PRO_5033003535" description="UDP-glucoronosyl and UDP-glucosyl transferase" evidence="4">
    <location>
        <begin position="36"/>
        <end position="629"/>
    </location>
</feature>
<keyword evidence="3" id="KW-1133">Transmembrane helix</keyword>
<sequence length="629" mass="68533">MAFASAFVRAAALSLPLLLPLLVVLAAWGAPVSQAEVIANKESSLSCAKTVPTPWHVAPSAPSLYHAADEAPRLHVAVLSMPLWGHFNPLWAIAEEMAYRGHTVTCVVEKAVWCETLLRQSRHTAPLVFTNLSAAAYARPAAEGAGPLDVQCVVIPHYEKVFTVRTFHAAVNAQTALIAFPAFLEDMFRHYELALPDYARVAQAINATLPLTTLLCDIATYACAALGRKMDLPVVNVLPPIEPPSVGLQAMLTAIGLGFEHHRTRRTRIADFAFKFVAAAAGFSLVRRLDRVRTANGIPPLQDDYDAAGMYGPIISPISWGLGIPQPLCPNIHQVGSLNTRDQRQPYRQRDLPLDLTAFMDGCLQGVIYADWGTLTLPDPTLEGHLQDALVEAAPFCVVWKRRAAPTGPPLPAARFYVTTWLPSTGAVLKHPNTRMFLTHCGDSSLLESIEAAVPMVVVPLSADQADVCQRVNEVGIGLTASKMNAFTREGVVAAIVAVHQSHKTTVRKLQKLRTIVHAYGGPQRAADIIESRQYNLLLHRNTTLEVCTGLSGPLRTEYTLAVWSAVLVAGGLVWMYVLRCVCGWWLPIFAAWPILGRTHRSVNGKRGTDPAPSRAQAVPRPYKAYKQL</sequence>
<keyword evidence="6" id="KW-1185">Reference proteome</keyword>
<dbReference type="PANTHER" id="PTHR48043:SF145">
    <property type="entry name" value="FI06409P-RELATED"/>
    <property type="match status" value="1"/>
</dbReference>
<keyword evidence="1" id="KW-0328">Glycosyltransferase</keyword>
<evidence type="ECO:0000313" key="6">
    <source>
        <dbReference type="Proteomes" id="UP000673552"/>
    </source>
</evidence>
<dbReference type="Gene3D" id="3.40.50.2000">
    <property type="entry name" value="Glycogen Phosphorylase B"/>
    <property type="match status" value="2"/>
</dbReference>
<evidence type="ECO:0000313" key="5">
    <source>
        <dbReference type="EMBL" id="KAG5483305.1"/>
    </source>
</evidence>
<reference evidence="6" key="1">
    <citation type="journal article" date="2021" name="Microbiol. Resour. Announc.">
        <title>LGAAP: Leishmaniinae Genome Assembly and Annotation Pipeline.</title>
        <authorList>
            <person name="Almutairi H."/>
            <person name="Urbaniak M.D."/>
            <person name="Bates M.D."/>
            <person name="Jariyapan N."/>
            <person name="Kwakye-Nuako G."/>
            <person name="Thomaz-Soccol V."/>
            <person name="Al-Salem W.S."/>
            <person name="Dillon R.J."/>
            <person name="Bates P.A."/>
            <person name="Gatherer D."/>
        </authorList>
    </citation>
    <scope>NUCLEOTIDE SEQUENCE [LARGE SCALE GENOMIC DNA]</scope>
</reference>
<keyword evidence="4" id="KW-0732">Signal</keyword>
<dbReference type="InterPro" id="IPR050271">
    <property type="entry name" value="UDP-glycosyltransferase"/>
</dbReference>
<dbReference type="SUPFAM" id="SSF53756">
    <property type="entry name" value="UDP-Glycosyltransferase/glycogen phosphorylase"/>
    <property type="match status" value="1"/>
</dbReference>
<feature type="signal peptide" evidence="4">
    <location>
        <begin position="1"/>
        <end position="35"/>
    </location>
</feature>
<keyword evidence="2" id="KW-0808">Transferase</keyword>
<evidence type="ECO:0000256" key="1">
    <source>
        <dbReference type="ARBA" id="ARBA00022676"/>
    </source>
</evidence>
<evidence type="ECO:0000256" key="2">
    <source>
        <dbReference type="ARBA" id="ARBA00022679"/>
    </source>
</evidence>
<dbReference type="InterPro" id="IPR002213">
    <property type="entry name" value="UDP_glucos_trans"/>
</dbReference>
<evidence type="ECO:0008006" key="7">
    <source>
        <dbReference type="Google" id="ProtNLM"/>
    </source>
</evidence>
<reference evidence="6" key="2">
    <citation type="journal article" date="2021" name="Sci. Data">
        <title>Chromosome-scale genome sequencing, assembly and annotation of six genomes from subfamily Leishmaniinae.</title>
        <authorList>
            <person name="Almutairi H."/>
            <person name="Urbaniak M.D."/>
            <person name="Bates M.D."/>
            <person name="Jariyapan N."/>
            <person name="Kwakye-Nuako G."/>
            <person name="Thomaz Soccol V."/>
            <person name="Al-Salem W.S."/>
            <person name="Dillon R.J."/>
            <person name="Bates P.A."/>
            <person name="Gatherer D."/>
        </authorList>
    </citation>
    <scope>NUCLEOTIDE SEQUENCE [LARGE SCALE GENOMIC DNA]</scope>
</reference>
<proteinExistence type="predicted"/>